<evidence type="ECO:0000313" key="2">
    <source>
        <dbReference type="EMBL" id="KAH0813901.1"/>
    </source>
</evidence>
<dbReference type="AlphaFoldDB" id="A0A8J6HFV2"/>
<reference evidence="2" key="1">
    <citation type="journal article" date="2020" name="J Insects Food Feed">
        <title>The yellow mealworm (Tenebrio molitor) genome: a resource for the emerging insects as food and feed industry.</title>
        <authorList>
            <person name="Eriksson T."/>
            <person name="Andere A."/>
            <person name="Kelstrup H."/>
            <person name="Emery V."/>
            <person name="Picard C."/>
        </authorList>
    </citation>
    <scope>NUCLEOTIDE SEQUENCE</scope>
    <source>
        <strain evidence="2">Stoneville</strain>
        <tissue evidence="2">Whole head</tissue>
    </source>
</reference>
<feature type="region of interest" description="Disordered" evidence="1">
    <location>
        <begin position="92"/>
        <end position="115"/>
    </location>
</feature>
<sequence>MQGKGVAKKRTKRKRVFWSVTTERASRTVHPGVANFLKPSLGRPFHPKRNFSRFYVLSIARSGICEATGLSSSAVFADAISIASISHHFPTTTDHETAQGHARTPPRVDTSPRVHDRKIRRPALELSIAYPVSMECSVELRCHDNVTFHEAVCGKQSRRPTFIGSLQTRF</sequence>
<evidence type="ECO:0000256" key="1">
    <source>
        <dbReference type="SAM" id="MobiDB-lite"/>
    </source>
</evidence>
<evidence type="ECO:0000313" key="3">
    <source>
        <dbReference type="Proteomes" id="UP000719412"/>
    </source>
</evidence>
<protein>
    <submittedName>
        <fullName evidence="2">Uncharacterized protein</fullName>
    </submittedName>
</protein>
<accession>A0A8J6HFV2</accession>
<proteinExistence type="predicted"/>
<reference evidence="2" key="2">
    <citation type="submission" date="2021-08" db="EMBL/GenBank/DDBJ databases">
        <authorList>
            <person name="Eriksson T."/>
        </authorList>
    </citation>
    <scope>NUCLEOTIDE SEQUENCE</scope>
    <source>
        <strain evidence="2">Stoneville</strain>
        <tissue evidence="2">Whole head</tissue>
    </source>
</reference>
<gene>
    <name evidence="2" type="ORF">GEV33_008890</name>
</gene>
<dbReference type="EMBL" id="JABDTM020024855">
    <property type="protein sequence ID" value="KAH0813901.1"/>
    <property type="molecule type" value="Genomic_DNA"/>
</dbReference>
<comment type="caution">
    <text evidence="2">The sequence shown here is derived from an EMBL/GenBank/DDBJ whole genome shotgun (WGS) entry which is preliminary data.</text>
</comment>
<name>A0A8J6HFV2_TENMO</name>
<organism evidence="2 3">
    <name type="scientific">Tenebrio molitor</name>
    <name type="common">Yellow mealworm beetle</name>
    <dbReference type="NCBI Taxonomy" id="7067"/>
    <lineage>
        <taxon>Eukaryota</taxon>
        <taxon>Metazoa</taxon>
        <taxon>Ecdysozoa</taxon>
        <taxon>Arthropoda</taxon>
        <taxon>Hexapoda</taxon>
        <taxon>Insecta</taxon>
        <taxon>Pterygota</taxon>
        <taxon>Neoptera</taxon>
        <taxon>Endopterygota</taxon>
        <taxon>Coleoptera</taxon>
        <taxon>Polyphaga</taxon>
        <taxon>Cucujiformia</taxon>
        <taxon>Tenebrionidae</taxon>
        <taxon>Tenebrio</taxon>
    </lineage>
</organism>
<dbReference type="Proteomes" id="UP000719412">
    <property type="component" value="Unassembled WGS sequence"/>
</dbReference>
<keyword evidence="3" id="KW-1185">Reference proteome</keyword>